<reference evidence="2" key="1">
    <citation type="submission" date="2015-01" db="EMBL/GenBank/DDBJ databases">
        <authorList>
            <person name="MANFREDI Pablo"/>
        </authorList>
    </citation>
    <scope>NUCLEOTIDE SEQUENCE [LARGE SCALE GENOMIC DNA]</scope>
    <source>
        <strain evidence="2">Ccyn2B</strain>
    </source>
</reference>
<dbReference type="EMBL" id="CDOD01000066">
    <property type="protein sequence ID" value="CEN39879.1"/>
    <property type="molecule type" value="Genomic_DNA"/>
</dbReference>
<protein>
    <submittedName>
        <fullName evidence="1">Uncharacterized protein</fullName>
    </submittedName>
</protein>
<dbReference type="AlphaFoldDB" id="A0A0B7HMK3"/>
<gene>
    <name evidence="1" type="ORF">CCYN2B_80049</name>
</gene>
<evidence type="ECO:0000313" key="2">
    <source>
        <dbReference type="Proteomes" id="UP000038055"/>
    </source>
</evidence>
<accession>A0A0B7HMK3</accession>
<keyword evidence="2" id="KW-1185">Reference proteome</keyword>
<organism evidence="1 2">
    <name type="scientific">Capnocytophaga cynodegmi</name>
    <dbReference type="NCBI Taxonomy" id="28189"/>
    <lineage>
        <taxon>Bacteria</taxon>
        <taxon>Pseudomonadati</taxon>
        <taxon>Bacteroidota</taxon>
        <taxon>Flavobacteriia</taxon>
        <taxon>Flavobacteriales</taxon>
        <taxon>Flavobacteriaceae</taxon>
        <taxon>Capnocytophaga</taxon>
    </lineage>
</organism>
<proteinExistence type="predicted"/>
<name>A0A0B7HMK3_9FLAO</name>
<sequence length="96" mass="11404">MRESFCDNSGKRLRFKAKFVRYGEKSNRYSFLSLTTLLFVEVESLDGEIKEDHIWLNLTKEFEKLEANLKEGVIVEFDARIKLYKKRIHKPQAGYL</sequence>
<dbReference type="RefSeq" id="WP_156120790.1">
    <property type="nucleotide sequence ID" value="NZ_CDOD01000066.1"/>
</dbReference>
<evidence type="ECO:0000313" key="1">
    <source>
        <dbReference type="EMBL" id="CEN39879.1"/>
    </source>
</evidence>
<dbReference type="Proteomes" id="UP000038055">
    <property type="component" value="Unassembled WGS sequence"/>
</dbReference>